<feature type="domain" description="Glycoside hydrolase family 3 C-terminal" evidence="5">
    <location>
        <begin position="444"/>
        <end position="514"/>
    </location>
</feature>
<keyword evidence="3 6" id="KW-0326">Glycosidase</keyword>
<proteinExistence type="inferred from homology"/>
<comment type="caution">
    <text evidence="6">The sequence shown here is derived from an EMBL/GenBank/DDBJ whole genome shotgun (WGS) entry which is preliminary data.</text>
</comment>
<accession>A0A6I2U649</accession>
<dbReference type="Gene3D" id="3.40.50.1700">
    <property type="entry name" value="Glycoside hydrolase family 3 C-terminal domain"/>
    <property type="match status" value="1"/>
</dbReference>
<dbReference type="GO" id="GO:0004563">
    <property type="term" value="F:beta-N-acetylhexosaminidase activity"/>
    <property type="evidence" value="ECO:0007669"/>
    <property type="project" value="UniProtKB-EC"/>
</dbReference>
<comment type="similarity">
    <text evidence="1">Belongs to the glycosyl hydrolase 3 family.</text>
</comment>
<name>A0A6I2U649_9FIRM</name>
<evidence type="ECO:0000259" key="5">
    <source>
        <dbReference type="Pfam" id="PF01915"/>
    </source>
</evidence>
<organism evidence="6 7">
    <name type="scientific">Ruthenibacterium lactatiformans</name>
    <dbReference type="NCBI Taxonomy" id="1550024"/>
    <lineage>
        <taxon>Bacteria</taxon>
        <taxon>Bacillati</taxon>
        <taxon>Bacillota</taxon>
        <taxon>Clostridia</taxon>
        <taxon>Eubacteriales</taxon>
        <taxon>Oscillospiraceae</taxon>
        <taxon>Ruthenibacterium</taxon>
    </lineage>
</organism>
<gene>
    <name evidence="6" type="primary">nagZ</name>
    <name evidence="6" type="ORF">FYJ76_00610</name>
</gene>
<evidence type="ECO:0000259" key="4">
    <source>
        <dbReference type="Pfam" id="PF00933"/>
    </source>
</evidence>
<dbReference type="PANTHER" id="PTHR30480">
    <property type="entry name" value="BETA-HEXOSAMINIDASE-RELATED"/>
    <property type="match status" value="1"/>
</dbReference>
<dbReference type="InterPro" id="IPR036962">
    <property type="entry name" value="Glyco_hydro_3_N_sf"/>
</dbReference>
<dbReference type="InterPro" id="IPR036881">
    <property type="entry name" value="Glyco_hydro_3_C_sf"/>
</dbReference>
<sequence>MRMDLREQIGQRLVTGFPGTELTEDFRRMVREYKISNVILFRENITDCAQLKQLCGEIQALVRRETGHGAFITADQEGGLVTRLPGDAVNVPGAMAIAATGDPENAYRAGLLTGRELRALGVNFNLAPSVDVNSNPENPVIGARSYGDTPQEVSRYANRMIRGLLDGGVLCSAKHFPGHGDTDTDSHLALPCVDKSMEELERTELLPFREAVRAGVPAVMTTHILFPQLEPEHLPATMSRRIMTGLLREQMGFDGLIVSDCMEMRAIKDHFGTVNGVVAAMAAGVDLVFISHDTLLSGQAARAAEQAVAEGRLSAAEMQASVQRILALKEKWVDGMPEGGFDFDAARRENEALLQKTITEVHRPAGGRPALGSAPLCIGCPAYRTSLVGNVDAGETNRFGDGMARALHGSAAAMQPEPGREEIAALVELARRHTSAVVGTFNGRLRRGQLELVARLAEAGVPTVAVALRGPYDLAGLPESVWTLAAFEYTEQSIRAVARVLRGEAEPTGRLPVTL</sequence>
<dbReference type="Gene3D" id="3.20.20.300">
    <property type="entry name" value="Glycoside hydrolase, family 3, N-terminal domain"/>
    <property type="match status" value="1"/>
</dbReference>
<protein>
    <submittedName>
        <fullName evidence="6">Beta-N-acetylhexosaminidase</fullName>
        <ecNumber evidence="6">3.2.1.52</ecNumber>
    </submittedName>
</protein>
<dbReference type="InterPro" id="IPR017853">
    <property type="entry name" value="GH"/>
</dbReference>
<dbReference type="Pfam" id="PF01915">
    <property type="entry name" value="Glyco_hydro_3_C"/>
    <property type="match status" value="1"/>
</dbReference>
<dbReference type="EC" id="3.2.1.52" evidence="6"/>
<dbReference type="InterPro" id="IPR050226">
    <property type="entry name" value="NagZ_Beta-hexosaminidase"/>
</dbReference>
<feature type="domain" description="Glycoside hydrolase family 3 N-terminal" evidence="4">
    <location>
        <begin position="5"/>
        <end position="327"/>
    </location>
</feature>
<evidence type="ECO:0000256" key="2">
    <source>
        <dbReference type="ARBA" id="ARBA00022801"/>
    </source>
</evidence>
<dbReference type="Pfam" id="PF00933">
    <property type="entry name" value="Glyco_hydro_3"/>
    <property type="match status" value="1"/>
</dbReference>
<dbReference type="NCBIfam" id="NF003740">
    <property type="entry name" value="PRK05337.1"/>
    <property type="match status" value="1"/>
</dbReference>
<dbReference type="EMBL" id="VUNJ01000001">
    <property type="protein sequence ID" value="MST90445.1"/>
    <property type="molecule type" value="Genomic_DNA"/>
</dbReference>
<evidence type="ECO:0000313" key="6">
    <source>
        <dbReference type="EMBL" id="MST90445.1"/>
    </source>
</evidence>
<dbReference type="SUPFAM" id="SSF51445">
    <property type="entry name" value="(Trans)glycosidases"/>
    <property type="match status" value="1"/>
</dbReference>
<dbReference type="AlphaFoldDB" id="A0A6I2U649"/>
<dbReference type="SUPFAM" id="SSF52279">
    <property type="entry name" value="Beta-D-glucan exohydrolase, C-terminal domain"/>
    <property type="match status" value="1"/>
</dbReference>
<dbReference type="InterPro" id="IPR002772">
    <property type="entry name" value="Glyco_hydro_3_C"/>
</dbReference>
<evidence type="ECO:0000256" key="3">
    <source>
        <dbReference type="ARBA" id="ARBA00023295"/>
    </source>
</evidence>
<dbReference type="GO" id="GO:0009254">
    <property type="term" value="P:peptidoglycan turnover"/>
    <property type="evidence" value="ECO:0007669"/>
    <property type="project" value="TreeGrafter"/>
</dbReference>
<dbReference type="GO" id="GO:0005975">
    <property type="term" value="P:carbohydrate metabolic process"/>
    <property type="evidence" value="ECO:0007669"/>
    <property type="project" value="InterPro"/>
</dbReference>
<dbReference type="Proteomes" id="UP000431913">
    <property type="component" value="Unassembled WGS sequence"/>
</dbReference>
<evidence type="ECO:0000256" key="1">
    <source>
        <dbReference type="ARBA" id="ARBA00005336"/>
    </source>
</evidence>
<evidence type="ECO:0000313" key="7">
    <source>
        <dbReference type="Proteomes" id="UP000431913"/>
    </source>
</evidence>
<dbReference type="InterPro" id="IPR001764">
    <property type="entry name" value="Glyco_hydro_3_N"/>
</dbReference>
<dbReference type="PANTHER" id="PTHR30480:SF16">
    <property type="entry name" value="GLYCOSIDE HYDROLASE FAMILY 3 DOMAIN PROTEIN"/>
    <property type="match status" value="1"/>
</dbReference>
<dbReference type="PRINTS" id="PR00133">
    <property type="entry name" value="GLHYDRLASE3"/>
</dbReference>
<keyword evidence="2 6" id="KW-0378">Hydrolase</keyword>
<reference evidence="6 7" key="1">
    <citation type="submission" date="2019-08" db="EMBL/GenBank/DDBJ databases">
        <title>In-depth cultivation of the pig gut microbiome towards novel bacterial diversity and tailored functional studies.</title>
        <authorList>
            <person name="Wylensek D."/>
            <person name="Hitch T.C.A."/>
            <person name="Clavel T."/>
        </authorList>
    </citation>
    <scope>NUCLEOTIDE SEQUENCE [LARGE SCALE GENOMIC DNA]</scope>
    <source>
        <strain evidence="6 7">WCA3-601-WT-6J</strain>
    </source>
</reference>